<comment type="caution">
    <text evidence="3">The sequence shown here is derived from an EMBL/GenBank/DDBJ whole genome shotgun (WGS) entry which is preliminary data.</text>
</comment>
<feature type="compositionally biased region" description="Basic and acidic residues" evidence="2">
    <location>
        <begin position="865"/>
        <end position="876"/>
    </location>
</feature>
<dbReference type="InterPro" id="IPR008827">
    <property type="entry name" value="SYCP1"/>
</dbReference>
<feature type="region of interest" description="Disordered" evidence="2">
    <location>
        <begin position="829"/>
        <end position="914"/>
    </location>
</feature>
<sequence>MSRLKLILWSEKLTSSSKMQKQPQERQHVLSAGATKDNLSTSLTVHLQTTTDSVIKMKMQLESEVKQRDSKIAELQSTIKEMTKNLINLQQHSESLSHKLQYELLKRGNISVKVESTRNICSTLQEHIKFLSDTLKRSTEEKDLMRTVQLEYLTELEALVVKTRDCQRTLNEVSHQRDCIVQKYNFEKQARQKLLEEVSAMKQESAKMLGDAKEAENAARRREDKLAEQIRQKDAELFELKILNESVSSELKQLEETAKEKQMIYDADREKLETAIAERDCFLSEKNAELEKCMSELQSKLNTIHELERETTELIASVASKESEICLLSSQLSAVQQELHEKISSLDAVLSEKTSLEEKVSGIAPLEAEIKKLKDAFLNASEEIKGLLDKCETSNSKCSELESLLLETKLLFCQGKAQLEELASEAGLLRVKNENLERDMKSALDELQQSREIISNLQNKVEHEMKERDSLQLTLDVLRSSNEIESGEMTNKVAQLSSLLAKSETELAKKDNAITSLTTQISTLQISLNEALELRSNERKALESKTSNLNKELDGKAKEIDALLKTSKMLQENVVRFEEEISQMQNQLKEAATEKEVLLSEKKELEKTLKNTNSEKNSAETKLKRLETKAINLEKEKKELKAKIAKAKTDNMQETEKKDQALSDFEEALKEKDEHAAELEQTIADLKKASEEELSAHEAKLNDSVAENSKLVSKVEQMNKHAAELKAKVAQLNSQLSDTIKNLDETAAKYESQKQKLKEKIKLSEQLISSKDAEILRLSQPSQTNTKKLNFEVIASKTSIMRGPDKTNRLYTKKIRFRDNVSFISWDGDEDSLSSGNLTPGTPVKTQAVPTTPRKTQLRSPMRKISSDDEKDEMHQNVEAGKSSKQNERRYPTPMKRLTTASSDGSMKTKKFRG</sequence>
<name>A0A8S1BZ23_9INSE</name>
<feature type="compositionally biased region" description="Polar residues" evidence="2">
    <location>
        <begin position="833"/>
        <end position="859"/>
    </location>
</feature>
<dbReference type="OrthoDB" id="10064612at2759"/>
<gene>
    <name evidence="3" type="ORF">CLODIP_2_CD11465</name>
</gene>
<reference evidence="3 4" key="1">
    <citation type="submission" date="2020-04" db="EMBL/GenBank/DDBJ databases">
        <authorList>
            <person name="Alioto T."/>
            <person name="Alioto T."/>
            <person name="Gomez Garrido J."/>
        </authorList>
    </citation>
    <scope>NUCLEOTIDE SEQUENCE [LARGE SCALE GENOMIC DNA]</scope>
</reference>
<dbReference type="AlphaFoldDB" id="A0A8S1BZ23"/>
<evidence type="ECO:0000256" key="1">
    <source>
        <dbReference type="SAM" id="Coils"/>
    </source>
</evidence>
<feature type="coiled-coil region" evidence="1">
    <location>
        <begin position="184"/>
        <end position="324"/>
    </location>
</feature>
<evidence type="ECO:0000313" key="4">
    <source>
        <dbReference type="Proteomes" id="UP000494165"/>
    </source>
</evidence>
<dbReference type="GO" id="GO:0000801">
    <property type="term" value="C:central element"/>
    <property type="evidence" value="ECO:0007669"/>
    <property type="project" value="TreeGrafter"/>
</dbReference>
<dbReference type="PANTHER" id="PTHR46918">
    <property type="entry name" value="SYNAPTONEMAL COMPLEX PROTEIN 1"/>
    <property type="match status" value="1"/>
</dbReference>
<dbReference type="GO" id="GO:0051878">
    <property type="term" value="P:lateral element assembly"/>
    <property type="evidence" value="ECO:0007669"/>
    <property type="project" value="TreeGrafter"/>
</dbReference>
<dbReference type="GO" id="GO:0001673">
    <property type="term" value="C:male germ cell nucleus"/>
    <property type="evidence" value="ECO:0007669"/>
    <property type="project" value="TreeGrafter"/>
</dbReference>
<evidence type="ECO:0000256" key="2">
    <source>
        <dbReference type="SAM" id="MobiDB-lite"/>
    </source>
</evidence>
<evidence type="ECO:0000313" key="3">
    <source>
        <dbReference type="EMBL" id="CAB3361057.1"/>
    </source>
</evidence>
<keyword evidence="1" id="KW-0175">Coiled coil</keyword>
<feature type="coiled-coil region" evidence="1">
    <location>
        <begin position="363"/>
        <end position="390"/>
    </location>
</feature>
<protein>
    <submittedName>
        <fullName evidence="3">Uncharacterized protein</fullName>
    </submittedName>
</protein>
<dbReference type="GO" id="GO:0000802">
    <property type="term" value="C:transverse filament"/>
    <property type="evidence" value="ECO:0007669"/>
    <property type="project" value="TreeGrafter"/>
</dbReference>
<feature type="coiled-coil region" evidence="1">
    <location>
        <begin position="419"/>
        <end position="474"/>
    </location>
</feature>
<dbReference type="GO" id="GO:0003690">
    <property type="term" value="F:double-stranded DNA binding"/>
    <property type="evidence" value="ECO:0007669"/>
    <property type="project" value="TreeGrafter"/>
</dbReference>
<feature type="coiled-coil region" evidence="1">
    <location>
        <begin position="58"/>
        <end position="99"/>
    </location>
</feature>
<proteinExistence type="predicted"/>
<dbReference type="Proteomes" id="UP000494165">
    <property type="component" value="Unassembled WGS sequence"/>
</dbReference>
<organism evidence="3 4">
    <name type="scientific">Cloeon dipterum</name>
    <dbReference type="NCBI Taxonomy" id="197152"/>
    <lineage>
        <taxon>Eukaryota</taxon>
        <taxon>Metazoa</taxon>
        <taxon>Ecdysozoa</taxon>
        <taxon>Arthropoda</taxon>
        <taxon>Hexapoda</taxon>
        <taxon>Insecta</taxon>
        <taxon>Pterygota</taxon>
        <taxon>Palaeoptera</taxon>
        <taxon>Ephemeroptera</taxon>
        <taxon>Pisciforma</taxon>
        <taxon>Baetidae</taxon>
        <taxon>Cloeon</taxon>
    </lineage>
</organism>
<dbReference type="EMBL" id="CADEPI010000005">
    <property type="protein sequence ID" value="CAB3361057.1"/>
    <property type="molecule type" value="Genomic_DNA"/>
</dbReference>
<keyword evidence="4" id="KW-1185">Reference proteome</keyword>
<dbReference type="GO" id="GO:0051026">
    <property type="term" value="P:chiasma assembly"/>
    <property type="evidence" value="ECO:0007669"/>
    <property type="project" value="TreeGrafter"/>
</dbReference>
<dbReference type="PANTHER" id="PTHR46918:SF1">
    <property type="entry name" value="SYNAPTONEMAL COMPLEX PROTEIN 1"/>
    <property type="match status" value="1"/>
</dbReference>
<accession>A0A8S1BZ23</accession>
<feature type="coiled-coil region" evidence="1">
    <location>
        <begin position="539"/>
        <end position="774"/>
    </location>
</feature>
<dbReference type="GO" id="GO:0000711">
    <property type="term" value="P:meiotic DNA repair synthesis"/>
    <property type="evidence" value="ECO:0007669"/>
    <property type="project" value="TreeGrafter"/>
</dbReference>